<dbReference type="InterPro" id="IPR003737">
    <property type="entry name" value="GlcNAc_PI_deacetylase-related"/>
</dbReference>
<dbReference type="PANTHER" id="PTHR12993:SF11">
    <property type="entry name" value="N-ACETYLGLUCOSAMINYL-PHOSPHATIDYLINOSITOL DE-N-ACETYLASE"/>
    <property type="match status" value="1"/>
</dbReference>
<protein>
    <submittedName>
        <fullName evidence="3">LmbE family protein</fullName>
    </submittedName>
</protein>
<feature type="region of interest" description="Disordered" evidence="2">
    <location>
        <begin position="296"/>
        <end position="315"/>
    </location>
</feature>
<dbReference type="HOGENOM" id="CLU_049311_0_1_11"/>
<dbReference type="InterPro" id="IPR024078">
    <property type="entry name" value="LmbE-like_dom_sf"/>
</dbReference>
<proteinExistence type="predicted"/>
<evidence type="ECO:0000256" key="1">
    <source>
        <dbReference type="ARBA" id="ARBA00022833"/>
    </source>
</evidence>
<dbReference type="KEGG" id="fri:FraEuI1c_0638"/>
<dbReference type="Gene3D" id="3.40.50.10320">
    <property type="entry name" value="LmbE-like"/>
    <property type="match status" value="1"/>
</dbReference>
<dbReference type="EMBL" id="CP002299">
    <property type="protein sequence ID" value="ADP78716.1"/>
    <property type="molecule type" value="Genomic_DNA"/>
</dbReference>
<dbReference type="GO" id="GO:0016137">
    <property type="term" value="P:glycoside metabolic process"/>
    <property type="evidence" value="ECO:0007669"/>
    <property type="project" value="UniProtKB-ARBA"/>
</dbReference>
<name>E3JCM0_PSEI1</name>
<evidence type="ECO:0000313" key="4">
    <source>
        <dbReference type="Proteomes" id="UP000002484"/>
    </source>
</evidence>
<dbReference type="RefSeq" id="WP_013421838.1">
    <property type="nucleotide sequence ID" value="NC_014666.1"/>
</dbReference>
<keyword evidence="4" id="KW-1185">Reference proteome</keyword>
<sequence>MSEIAAARLTGAAATVRRSMSPGALRERALLPARSLYRRAWMRRGRDITRAMSRASCLVVAPHPDDETVGCGVAIMRKRETGTHVTVVIVSDGAAAEPAPMPPAELAALRKEEACRAVTRLGLRPADVRFLDVPDTKVAEHVDEIADRLAELIRELAPDQVLIPTSCDGHPDHDATNVAALEAVRRADFAGQVLEYGVWLWTHWPWTRGYGTEGYTARRLLRDPVDRIREVRPLLVAAKGYRSRQAYALAAHGSQVGPAVGGGSLPPSLLAATRTPFELYLEVGALAHLNFVPTARSGADDEPSSVPLADAPAGD</sequence>
<dbReference type="InParanoid" id="E3JCM0"/>
<evidence type="ECO:0000256" key="2">
    <source>
        <dbReference type="SAM" id="MobiDB-lite"/>
    </source>
</evidence>
<gene>
    <name evidence="3" type="ordered locus">FraEuI1c_0638</name>
</gene>
<dbReference type="PANTHER" id="PTHR12993">
    <property type="entry name" value="N-ACETYLGLUCOSAMINYL-PHOSPHATIDYLINOSITOL DE-N-ACETYLASE-RELATED"/>
    <property type="match status" value="1"/>
</dbReference>
<dbReference type="OrthoDB" id="116799at2"/>
<keyword evidence="1" id="KW-0862">Zinc</keyword>
<dbReference type="SUPFAM" id="SSF102588">
    <property type="entry name" value="LmbE-like"/>
    <property type="match status" value="1"/>
</dbReference>
<dbReference type="Proteomes" id="UP000002484">
    <property type="component" value="Chromosome"/>
</dbReference>
<organism evidence="3 4">
    <name type="scientific">Pseudofrankia inefficax (strain DSM 45817 / CECT 9037 / DDB 130130 / EuI1c)</name>
    <name type="common">Frankia inefficax</name>
    <dbReference type="NCBI Taxonomy" id="298654"/>
    <lineage>
        <taxon>Bacteria</taxon>
        <taxon>Bacillati</taxon>
        <taxon>Actinomycetota</taxon>
        <taxon>Actinomycetes</taxon>
        <taxon>Frankiales</taxon>
        <taxon>Frankiaceae</taxon>
        <taxon>Pseudofrankia</taxon>
    </lineage>
</organism>
<dbReference type="AlphaFoldDB" id="E3JCM0"/>
<evidence type="ECO:0000313" key="3">
    <source>
        <dbReference type="EMBL" id="ADP78716.1"/>
    </source>
</evidence>
<dbReference type="eggNOG" id="COG2120">
    <property type="taxonomic scope" value="Bacteria"/>
</dbReference>
<accession>E3JCM0</accession>
<dbReference type="STRING" id="298654.FraEuI1c_0638"/>
<dbReference type="Pfam" id="PF02585">
    <property type="entry name" value="PIG-L"/>
    <property type="match status" value="1"/>
</dbReference>
<dbReference type="GO" id="GO:0016811">
    <property type="term" value="F:hydrolase activity, acting on carbon-nitrogen (but not peptide) bonds, in linear amides"/>
    <property type="evidence" value="ECO:0007669"/>
    <property type="project" value="TreeGrafter"/>
</dbReference>
<reference evidence="3 4" key="1">
    <citation type="submission" date="2010-10" db="EMBL/GenBank/DDBJ databases">
        <title>Complete sequence of Frankia sp. EuI1c.</title>
        <authorList>
            <consortium name="US DOE Joint Genome Institute"/>
            <person name="Lucas S."/>
            <person name="Copeland A."/>
            <person name="Lapidus A."/>
            <person name="Cheng J.-F."/>
            <person name="Bruce D."/>
            <person name="Goodwin L."/>
            <person name="Pitluck S."/>
            <person name="Chertkov O."/>
            <person name="Detter J.C."/>
            <person name="Han C."/>
            <person name="Tapia R."/>
            <person name="Land M."/>
            <person name="Hauser L."/>
            <person name="Jeffries C."/>
            <person name="Kyrpides N."/>
            <person name="Ivanova N."/>
            <person name="Mikhailova N."/>
            <person name="Beauchemin N."/>
            <person name="Sen A."/>
            <person name="Sur S.A."/>
            <person name="Gtari M."/>
            <person name="Wall L."/>
            <person name="Tisa L."/>
            <person name="Woyke T."/>
        </authorList>
    </citation>
    <scope>NUCLEOTIDE SEQUENCE [LARGE SCALE GENOMIC DNA]</scope>
    <source>
        <strain evidence="4">DSM 45817 / CECT 9037 / EuI1c</strain>
    </source>
</reference>